<feature type="transmembrane region" description="Helical" evidence="1">
    <location>
        <begin position="154"/>
        <end position="169"/>
    </location>
</feature>
<feature type="transmembrane region" description="Helical" evidence="1">
    <location>
        <begin position="107"/>
        <end position="126"/>
    </location>
</feature>
<feature type="transmembrane region" description="Helical" evidence="1">
    <location>
        <begin position="75"/>
        <end position="95"/>
    </location>
</feature>
<evidence type="ECO:0000313" key="4">
    <source>
        <dbReference type="Proteomes" id="UP000502377"/>
    </source>
</evidence>
<organism evidence="3 4">
    <name type="scientific">Campylobacter rectus</name>
    <name type="common">Wolinella recta</name>
    <dbReference type="NCBI Taxonomy" id="203"/>
    <lineage>
        <taxon>Bacteria</taxon>
        <taxon>Pseudomonadati</taxon>
        <taxon>Campylobacterota</taxon>
        <taxon>Epsilonproteobacteria</taxon>
        <taxon>Campylobacterales</taxon>
        <taxon>Campylobacteraceae</taxon>
        <taxon>Campylobacter</taxon>
    </lineage>
</organism>
<feature type="transmembrane region" description="Helical" evidence="1">
    <location>
        <begin position="303"/>
        <end position="327"/>
    </location>
</feature>
<proteinExistence type="predicted"/>
<feature type="transmembrane region" description="Helical" evidence="1">
    <location>
        <begin position="47"/>
        <end position="69"/>
    </location>
</feature>
<feature type="transmembrane region" description="Helical" evidence="1">
    <location>
        <begin position="132"/>
        <end position="149"/>
    </location>
</feature>
<feature type="transmembrane region" description="Helical" evidence="1">
    <location>
        <begin position="199"/>
        <end position="218"/>
    </location>
</feature>
<dbReference type="RefSeq" id="WP_002944787.1">
    <property type="nucleotide sequence ID" value="NZ_CP012543.1"/>
</dbReference>
<dbReference type="InterPro" id="IPR018677">
    <property type="entry name" value="DUF2157"/>
</dbReference>
<dbReference type="KEGG" id="crx:CRECT_1222"/>
<dbReference type="AlphaFoldDB" id="A0A6G5QMK2"/>
<dbReference type="Pfam" id="PF09925">
    <property type="entry name" value="DUF2157"/>
    <property type="match status" value="1"/>
</dbReference>
<protein>
    <submittedName>
        <fullName evidence="3">Hypothetical membrane protein (DUF2157 domain)</fullName>
    </submittedName>
</protein>
<name>A0A6G5QMK2_CAMRE</name>
<feature type="transmembrane region" description="Helical" evidence="1">
    <location>
        <begin position="263"/>
        <end position="283"/>
    </location>
</feature>
<evidence type="ECO:0000256" key="1">
    <source>
        <dbReference type="SAM" id="Phobius"/>
    </source>
</evidence>
<evidence type="ECO:0000313" key="3">
    <source>
        <dbReference type="EMBL" id="QCD46881.1"/>
    </source>
</evidence>
<feature type="transmembrane region" description="Helical" evidence="1">
    <location>
        <begin position="230"/>
        <end position="251"/>
    </location>
</feature>
<feature type="transmembrane region" description="Helical" evidence="1">
    <location>
        <begin position="400"/>
        <end position="418"/>
    </location>
</feature>
<dbReference type="Proteomes" id="UP000502377">
    <property type="component" value="Chromosome"/>
</dbReference>
<keyword evidence="1" id="KW-0472">Membrane</keyword>
<feature type="domain" description="DUF2157" evidence="2">
    <location>
        <begin position="15"/>
        <end position="154"/>
    </location>
</feature>
<feature type="transmembrane region" description="Helical" evidence="1">
    <location>
        <begin position="334"/>
        <end position="350"/>
    </location>
</feature>
<reference evidence="3 4" key="1">
    <citation type="submission" date="2016-07" db="EMBL/GenBank/DDBJ databases">
        <title>Comparative genomics of the Campylobacter concisus group.</title>
        <authorList>
            <person name="Miller W.G."/>
            <person name="Yee E."/>
            <person name="Chapman M.H."/>
            <person name="Huynh S."/>
            <person name="Bono J.L."/>
            <person name="On S.L.W."/>
            <person name="StLeger J."/>
            <person name="Foster G."/>
            <person name="Parker C.T."/>
        </authorList>
    </citation>
    <scope>NUCLEOTIDE SEQUENCE [LARGE SCALE GENOMIC DNA]</scope>
    <source>
        <strain evidence="3 4">ATCC 33238</strain>
    </source>
</reference>
<evidence type="ECO:0000259" key="2">
    <source>
        <dbReference type="Pfam" id="PF09925"/>
    </source>
</evidence>
<keyword evidence="1" id="KW-1133">Transmembrane helix</keyword>
<keyword evidence="1" id="KW-0812">Transmembrane</keyword>
<gene>
    <name evidence="3" type="ORF">CRECT_1222</name>
</gene>
<accession>A0A6G5QMK2</accession>
<sequence length="427" mass="47109">MMIFHKNFLADELAKWREEGLISDEAARKIAARYDIDLSGANERRSFILKLVAYLFLALSLFTLVGANWEELPRAVRLIIVLGILAAVNFSGVLAQKNGKETQATTLFFLGNFCYGAAIVLVAQIYHLGEHMPSGVLLWAVGALALGLATRKSIITLQALVLGLVWFLMEFEFSGVSHGFLLFIVACAAVLWRDDSRLLTGALFASVFAYIVSFVLYERYFLADLRVDDAFYGVHFFALSYCLLAVCASFLFERAGKFELAFYLKTVGIVCGAGILCFDMSLYEDLHFSRPWPYGAQNYENVLNGVTFLKSVFGALFMAFCAASLGLAFYFKKYAAAIVGALLVALPFILDAFAGYEEGVFSLIGVCVAVALIKQNNMKFGIALIFWVAFVRYVDLVGDYVSASALFLVFALVVLGVSKISKKRSAR</sequence>
<dbReference type="EMBL" id="CP012543">
    <property type="protein sequence ID" value="QCD46881.1"/>
    <property type="molecule type" value="Genomic_DNA"/>
</dbReference>
<feature type="transmembrane region" description="Helical" evidence="1">
    <location>
        <begin position="175"/>
        <end position="192"/>
    </location>
</feature>